<sequence length="253" mass="28687">MRIGTSGWTYKHWRGTFYPQGLRIADQLDHYTERFRTVELNGSHYRWPADSTVEAWRERLPAGFEMAVKASRYLTHYRKLNEPQDWVERIVHTLDLVGDHAGPLLLQLPANLHRDDDRLAGFLGLLPERVRVAVEVQHESWLDEDVFDLLDRHGAGFVVSVIAGREPVLRATGRLAYVRFHNADPDWRYGGSFSDAELAPWVGRLRELTGADDGGPAGDAAGARPAYVYFNNDNHGHAAFNALTLRRMAETEA</sequence>
<proteinExistence type="predicted"/>
<name>A0AAP3AH78_MICLU</name>
<evidence type="ECO:0000313" key="2">
    <source>
        <dbReference type="Proteomes" id="UP001205867"/>
    </source>
</evidence>
<evidence type="ECO:0000313" key="1">
    <source>
        <dbReference type="EMBL" id="MCV7629046.1"/>
    </source>
</evidence>
<dbReference type="Gene3D" id="3.20.20.410">
    <property type="entry name" value="Protein of unknown function UPF0759"/>
    <property type="match status" value="1"/>
</dbReference>
<gene>
    <name evidence="1" type="ORF">M3A82_006795</name>
</gene>
<dbReference type="Pfam" id="PF01904">
    <property type="entry name" value="DUF72"/>
    <property type="match status" value="1"/>
</dbReference>
<dbReference type="RefSeq" id="WP_081091253.1">
    <property type="nucleotide sequence ID" value="NZ_JAFDOZ010000009.1"/>
</dbReference>
<reference evidence="1" key="1">
    <citation type="submission" date="2023-06" db="EMBL/GenBank/DDBJ databases">
        <title>lsaBGC provides a comprehensive framework for evolutionary analysis of biosynthetic gene clusters within focal taxa.</title>
        <authorList>
            <person name="Salamzade R."/>
            <person name="Sandstrom S."/>
            <person name="Kalan L.R."/>
        </authorList>
    </citation>
    <scope>NUCLEOTIDE SEQUENCE</scope>
    <source>
        <strain evidence="1">P3-SID899</strain>
    </source>
</reference>
<dbReference type="PANTHER" id="PTHR30348:SF4">
    <property type="entry name" value="DUF72 DOMAIN-CONTAINING PROTEIN"/>
    <property type="match status" value="1"/>
</dbReference>
<dbReference type="Proteomes" id="UP001205867">
    <property type="component" value="Unassembled WGS sequence"/>
</dbReference>
<dbReference type="AlphaFoldDB" id="A0AAP3AH78"/>
<dbReference type="InterPro" id="IPR002763">
    <property type="entry name" value="DUF72"/>
</dbReference>
<dbReference type="PANTHER" id="PTHR30348">
    <property type="entry name" value="UNCHARACTERIZED PROTEIN YECE"/>
    <property type="match status" value="1"/>
</dbReference>
<accession>A0AAP3AH78</accession>
<protein>
    <submittedName>
        <fullName evidence="1">DUF72 domain-containing protein</fullName>
    </submittedName>
</protein>
<dbReference type="InterPro" id="IPR036520">
    <property type="entry name" value="UPF0759_sf"/>
</dbReference>
<organism evidence="1 2">
    <name type="scientific">Micrococcus luteus</name>
    <name type="common">Micrococcus lysodeikticus</name>
    <dbReference type="NCBI Taxonomy" id="1270"/>
    <lineage>
        <taxon>Bacteria</taxon>
        <taxon>Bacillati</taxon>
        <taxon>Actinomycetota</taxon>
        <taxon>Actinomycetes</taxon>
        <taxon>Micrococcales</taxon>
        <taxon>Micrococcaceae</taxon>
        <taxon>Micrococcus</taxon>
    </lineage>
</organism>
<comment type="caution">
    <text evidence="1">The sequence shown here is derived from an EMBL/GenBank/DDBJ whole genome shotgun (WGS) entry which is preliminary data.</text>
</comment>
<dbReference type="EMBL" id="JALXKZ020000012">
    <property type="protein sequence ID" value="MCV7629046.1"/>
    <property type="molecule type" value="Genomic_DNA"/>
</dbReference>
<dbReference type="SUPFAM" id="SSF117396">
    <property type="entry name" value="TM1631-like"/>
    <property type="match status" value="1"/>
</dbReference>